<protein>
    <recommendedName>
        <fullName evidence="4">Autophagy-related protein 16 domain-containing protein</fullName>
    </recommendedName>
</protein>
<name>A0A0L8AP77_9BACT</name>
<dbReference type="PATRIC" id="fig|1566026.4.peg.2550"/>
<comment type="caution">
    <text evidence="2">The sequence shown here is derived from an EMBL/GenBank/DDBJ whole genome shotgun (WGS) entry which is preliminary data.</text>
</comment>
<dbReference type="EMBL" id="JSVA01000004">
    <property type="protein sequence ID" value="KOF04134.1"/>
    <property type="molecule type" value="Genomic_DNA"/>
</dbReference>
<keyword evidence="1" id="KW-0175">Coiled coil</keyword>
<feature type="coiled-coil region" evidence="1">
    <location>
        <begin position="129"/>
        <end position="177"/>
    </location>
</feature>
<gene>
    <name evidence="2" type="ORF">OB69_03895</name>
</gene>
<evidence type="ECO:0008006" key="4">
    <source>
        <dbReference type="Google" id="ProtNLM"/>
    </source>
</evidence>
<evidence type="ECO:0000313" key="2">
    <source>
        <dbReference type="EMBL" id="KOF04134.1"/>
    </source>
</evidence>
<organism evidence="2 3">
    <name type="scientific">Roseivirga seohaensis subsp. aquiponti</name>
    <dbReference type="NCBI Taxonomy" id="1566026"/>
    <lineage>
        <taxon>Bacteria</taxon>
        <taxon>Pseudomonadati</taxon>
        <taxon>Bacteroidota</taxon>
        <taxon>Cytophagia</taxon>
        <taxon>Cytophagales</taxon>
        <taxon>Roseivirgaceae</taxon>
        <taxon>Roseivirga</taxon>
    </lineage>
</organism>
<evidence type="ECO:0000313" key="3">
    <source>
        <dbReference type="Proteomes" id="UP000036908"/>
    </source>
</evidence>
<dbReference type="Proteomes" id="UP000036908">
    <property type="component" value="Unassembled WGS sequence"/>
</dbReference>
<accession>A0A0L8AP77</accession>
<evidence type="ECO:0000256" key="1">
    <source>
        <dbReference type="SAM" id="Coils"/>
    </source>
</evidence>
<dbReference type="AlphaFoldDB" id="A0A0L8AP77"/>
<reference evidence="3" key="1">
    <citation type="submission" date="2014-11" db="EMBL/GenBank/DDBJ databases">
        <title>Genome sequencing of Roseivirga sp. D-25.</title>
        <authorList>
            <person name="Selvaratnam C."/>
            <person name="Thevarajoo S."/>
            <person name="Goh K.M."/>
            <person name="Eee R."/>
            <person name="Chan K.-G."/>
            <person name="Chong C.S."/>
        </authorList>
    </citation>
    <scope>NUCLEOTIDE SEQUENCE [LARGE SCALE GENOMIC DNA]</scope>
    <source>
        <strain evidence="3">D-25</strain>
    </source>
</reference>
<keyword evidence="3" id="KW-1185">Reference proteome</keyword>
<sequence>MALFWHNTKHKRKISINTYKSVAMKIQNSKTSKALLALAAFATVGLASCSNGEKQKVIEEQTVSIQEMKSEIASRDSAFNEVLNMLSQVEDQVATIVEKENLIANAQTGDNADNKDKLLKELTLIDNLVAQSNETIENLKGKLRNTDLKLSGFQKRINQLTEDLEQRSVMIADLRSEVLRKDEQINMIASRYDSIQVISTSQVREINTKDQEIELLTSVNDDLNTVHYAVGSFKDLKERGLVSKEGGFLWFGRTIDLNESALGDEYIETDIREFFKLPIEADKIELVTEHPADSYVIVQDENESNIKYLEITDPKKFWQVSKYLVISTKS</sequence>
<proteinExistence type="predicted"/>